<dbReference type="AlphaFoldDB" id="G4T896"/>
<proteinExistence type="predicted"/>
<dbReference type="EMBL" id="CAFZ01000015">
    <property type="protein sequence ID" value="CCA67520.1"/>
    <property type="molecule type" value="Genomic_DNA"/>
</dbReference>
<sequence>MEVVKANRLQERFLSLNKGRSDIEAALSLIGAIHNIRAFADTDIVVREGKQCDLLVSVTHSSCEWIWELDHVGHKLGSSILSQHLIIPLVLTSGFAFNHAISTPPAEQNSQTLEHDLDRFLKVSKRNPYLSASQAFRRPRMSTSISRVTAVINSVEEPLLPAIIVDLDAVETSLEDQSTMKGVTFDGNNFSQTMQSHDATGPIPKMDEETLYTGPIRETRQASRLLTDDFETQKEKGRGGESEKAPRRRHGGSHSVADDSEEEEERSAKRPKMESPPNEPPTKELSGSTTEDSDEEMRRRPGPVSRRGGGGLPTGRVKQPIKRGGRRL</sequence>
<dbReference type="InParanoid" id="G4T896"/>
<dbReference type="HOGENOM" id="CLU_847629_0_0_1"/>
<feature type="compositionally biased region" description="Polar residues" evidence="1">
    <location>
        <begin position="185"/>
        <end position="198"/>
    </location>
</feature>
<dbReference type="Proteomes" id="UP000007148">
    <property type="component" value="Unassembled WGS sequence"/>
</dbReference>
<feature type="compositionally biased region" description="Basic and acidic residues" evidence="1">
    <location>
        <begin position="231"/>
        <end position="245"/>
    </location>
</feature>
<feature type="compositionally biased region" description="Basic residues" evidence="1">
    <location>
        <begin position="319"/>
        <end position="328"/>
    </location>
</feature>
<dbReference type="eggNOG" id="ENOG502SQ1H">
    <property type="taxonomic scope" value="Eukaryota"/>
</dbReference>
<accession>G4T896</accession>
<name>G4T896_SERID</name>
<reference evidence="2 3" key="1">
    <citation type="journal article" date="2011" name="PLoS Pathog.">
        <title>Endophytic Life Strategies Decoded by Genome and Transcriptome Analyses of the Mutualistic Root Symbiont Piriformospora indica.</title>
        <authorList>
            <person name="Zuccaro A."/>
            <person name="Lahrmann U."/>
            <person name="Guldener U."/>
            <person name="Langen G."/>
            <person name="Pfiffi S."/>
            <person name="Biedenkopf D."/>
            <person name="Wong P."/>
            <person name="Samans B."/>
            <person name="Grimm C."/>
            <person name="Basiewicz M."/>
            <person name="Murat C."/>
            <person name="Martin F."/>
            <person name="Kogel K.H."/>
        </authorList>
    </citation>
    <scope>NUCLEOTIDE SEQUENCE [LARGE SCALE GENOMIC DNA]</scope>
    <source>
        <strain evidence="2 3">DSM 11827</strain>
    </source>
</reference>
<keyword evidence="3" id="KW-1185">Reference proteome</keyword>
<feature type="region of interest" description="Disordered" evidence="1">
    <location>
        <begin position="185"/>
        <end position="328"/>
    </location>
</feature>
<comment type="caution">
    <text evidence="2">The sequence shown here is derived from an EMBL/GenBank/DDBJ whole genome shotgun (WGS) entry which is preliminary data.</text>
</comment>
<dbReference type="OrthoDB" id="3184250at2759"/>
<protein>
    <submittedName>
        <fullName evidence="2">Uncharacterized protein</fullName>
    </submittedName>
</protein>
<evidence type="ECO:0000313" key="2">
    <source>
        <dbReference type="EMBL" id="CCA67520.1"/>
    </source>
</evidence>
<gene>
    <name evidence="2" type="ORF">PIIN_01349</name>
</gene>
<organism evidence="2 3">
    <name type="scientific">Serendipita indica (strain DSM 11827)</name>
    <name type="common">Root endophyte fungus</name>
    <name type="synonym">Piriformospora indica</name>
    <dbReference type="NCBI Taxonomy" id="1109443"/>
    <lineage>
        <taxon>Eukaryota</taxon>
        <taxon>Fungi</taxon>
        <taxon>Dikarya</taxon>
        <taxon>Basidiomycota</taxon>
        <taxon>Agaricomycotina</taxon>
        <taxon>Agaricomycetes</taxon>
        <taxon>Sebacinales</taxon>
        <taxon>Serendipitaceae</taxon>
        <taxon>Serendipita</taxon>
    </lineage>
</organism>
<evidence type="ECO:0000256" key="1">
    <source>
        <dbReference type="SAM" id="MobiDB-lite"/>
    </source>
</evidence>
<evidence type="ECO:0000313" key="3">
    <source>
        <dbReference type="Proteomes" id="UP000007148"/>
    </source>
</evidence>